<sequence length="87" mass="10038">MFTPLITALVHVFKPQPKRWAEQPFEHVVVTEFYSAPCVKRPLETGDLLLTMHEEGILTIGHVQKAPNHCLSKARNYDWREDPINLS</sequence>
<reference evidence="1 2" key="1">
    <citation type="submission" date="2019-10" db="EMBL/GenBank/DDBJ databases">
        <title>Pseudoalteromonas rubra S4059.</title>
        <authorList>
            <person name="Paulsen S."/>
            <person name="Wang X."/>
        </authorList>
    </citation>
    <scope>NUCLEOTIDE SEQUENCE [LARGE SCALE GENOMIC DNA]</scope>
    <source>
        <strain evidence="1 2">S4059</strain>
    </source>
</reference>
<dbReference type="AlphaFoldDB" id="A0A5S3UYB8"/>
<dbReference type="EMBL" id="CP045430">
    <property type="protein sequence ID" value="QPB85360.1"/>
    <property type="molecule type" value="Genomic_DNA"/>
</dbReference>
<proteinExistence type="predicted"/>
<evidence type="ECO:0000313" key="1">
    <source>
        <dbReference type="EMBL" id="QPB85360.1"/>
    </source>
</evidence>
<dbReference type="Proteomes" id="UP000305729">
    <property type="component" value="Chromosome 2"/>
</dbReference>
<protein>
    <submittedName>
        <fullName evidence="1">Uncharacterized protein</fullName>
    </submittedName>
</protein>
<accession>A0A5S3UYB8</accession>
<name>A0A5S3UYB8_9GAMM</name>
<organism evidence="1 2">
    <name type="scientific">Pseudoalteromonas rubra</name>
    <dbReference type="NCBI Taxonomy" id="43658"/>
    <lineage>
        <taxon>Bacteria</taxon>
        <taxon>Pseudomonadati</taxon>
        <taxon>Pseudomonadota</taxon>
        <taxon>Gammaproteobacteria</taxon>
        <taxon>Alteromonadales</taxon>
        <taxon>Pseudoalteromonadaceae</taxon>
        <taxon>Pseudoalteromonas</taxon>
    </lineage>
</organism>
<dbReference type="RefSeq" id="WP_138537973.1">
    <property type="nucleotide sequence ID" value="NZ_CP045430.1"/>
</dbReference>
<gene>
    <name evidence="1" type="ORF">CWC22_020260</name>
</gene>
<evidence type="ECO:0000313" key="2">
    <source>
        <dbReference type="Proteomes" id="UP000305729"/>
    </source>
</evidence>